<feature type="coiled-coil region" evidence="1">
    <location>
        <begin position="302"/>
        <end position="365"/>
    </location>
</feature>
<organism evidence="2 3">
    <name type="scientific">Cymbomonas tetramitiformis</name>
    <dbReference type="NCBI Taxonomy" id="36881"/>
    <lineage>
        <taxon>Eukaryota</taxon>
        <taxon>Viridiplantae</taxon>
        <taxon>Chlorophyta</taxon>
        <taxon>Pyramimonadophyceae</taxon>
        <taxon>Pyramimonadales</taxon>
        <taxon>Pyramimonadaceae</taxon>
        <taxon>Cymbomonas</taxon>
    </lineage>
</organism>
<evidence type="ECO:0000313" key="2">
    <source>
        <dbReference type="EMBL" id="KAK3281100.1"/>
    </source>
</evidence>
<protein>
    <submittedName>
        <fullName evidence="2">Uncharacterized protein</fullName>
    </submittedName>
</protein>
<keyword evidence="3" id="KW-1185">Reference proteome</keyword>
<reference evidence="2 3" key="1">
    <citation type="journal article" date="2015" name="Genome Biol. Evol.">
        <title>Comparative Genomics of a Bacterivorous Green Alga Reveals Evolutionary Causalities and Consequences of Phago-Mixotrophic Mode of Nutrition.</title>
        <authorList>
            <person name="Burns J.A."/>
            <person name="Paasch A."/>
            <person name="Narechania A."/>
            <person name="Kim E."/>
        </authorList>
    </citation>
    <scope>NUCLEOTIDE SEQUENCE [LARGE SCALE GENOMIC DNA]</scope>
    <source>
        <strain evidence="2 3">PLY_AMNH</strain>
    </source>
</reference>
<keyword evidence="1" id="KW-0175">Coiled coil</keyword>
<dbReference type="Proteomes" id="UP001190700">
    <property type="component" value="Unassembled WGS sequence"/>
</dbReference>
<evidence type="ECO:0000256" key="1">
    <source>
        <dbReference type="SAM" id="Coils"/>
    </source>
</evidence>
<dbReference type="AlphaFoldDB" id="A0AAE0GNA2"/>
<name>A0AAE0GNA2_9CHLO</name>
<accession>A0AAE0GNA2</accession>
<comment type="caution">
    <text evidence="2">The sequence shown here is derived from an EMBL/GenBank/DDBJ whole genome shotgun (WGS) entry which is preliminary data.</text>
</comment>
<gene>
    <name evidence="2" type="ORF">CYMTET_11102</name>
</gene>
<evidence type="ECO:0000313" key="3">
    <source>
        <dbReference type="Proteomes" id="UP001190700"/>
    </source>
</evidence>
<sequence length="406" mass="45733">MRVTEWVLKPIHEAAVKGEEHGRKSIAKINDAWKRAKTYYAIKFDKKSGGYFAPSCNGTTVKRLAATAKDWLPFIDDRPEILEIWMLWAKIISIGRALEPSEDQQVEFGELCRTIFRLVRTNFTDNGLAYYVHTLAMHGGECPLEHCYADYLTGLKRTLETVRSQTEAGGEPHRLQPQISFLITGEYMLALGSLGKHMNEAVEHHHKESWIRVGHTFKGGAPGNPFAVKLEDGGFLKTEGQQYEHGKQSVTLAVMQAQNRLFFDEFSSTWDDEVWETCGVQKPTADQPLRGTAGAASYPIELREARQNVRRQSKRLEGEEANLAKLKNQNSENNAGLILLSESRVANYTRAVERAEEKEKNASGTDKRARASISPVTKFLAQQFVHEMGVSGLCWEKWYGSPTVLT</sequence>
<proteinExistence type="predicted"/>
<dbReference type="EMBL" id="LGRX02004030">
    <property type="protein sequence ID" value="KAK3281100.1"/>
    <property type="molecule type" value="Genomic_DNA"/>
</dbReference>